<dbReference type="Proteomes" id="UP000075902">
    <property type="component" value="Unassembled WGS sequence"/>
</dbReference>
<reference evidence="2" key="2">
    <citation type="submission" date="2020-05" db="UniProtKB">
        <authorList>
            <consortium name="EnsemblMetazoa"/>
        </authorList>
    </citation>
    <scope>IDENTIFICATION</scope>
    <source>
        <strain evidence="2">CM1001059</strain>
    </source>
</reference>
<accession>A0A182U970</accession>
<organism evidence="2 3">
    <name type="scientific">Anopheles melas</name>
    <dbReference type="NCBI Taxonomy" id="34690"/>
    <lineage>
        <taxon>Eukaryota</taxon>
        <taxon>Metazoa</taxon>
        <taxon>Ecdysozoa</taxon>
        <taxon>Arthropoda</taxon>
        <taxon>Hexapoda</taxon>
        <taxon>Insecta</taxon>
        <taxon>Pterygota</taxon>
        <taxon>Neoptera</taxon>
        <taxon>Endopterygota</taxon>
        <taxon>Diptera</taxon>
        <taxon>Nematocera</taxon>
        <taxon>Culicoidea</taxon>
        <taxon>Culicidae</taxon>
        <taxon>Anophelinae</taxon>
        <taxon>Anopheles</taxon>
    </lineage>
</organism>
<proteinExistence type="predicted"/>
<evidence type="ECO:0000256" key="1">
    <source>
        <dbReference type="SAM" id="MobiDB-lite"/>
    </source>
</evidence>
<dbReference type="EnsemblMetazoa" id="AMEC016226-RA">
    <property type="protein sequence ID" value="AMEC016226-PA"/>
    <property type="gene ID" value="AMEC016226"/>
</dbReference>
<dbReference type="AlphaFoldDB" id="A0A182U970"/>
<protein>
    <submittedName>
        <fullName evidence="2">Uncharacterized protein</fullName>
    </submittedName>
</protein>
<evidence type="ECO:0000313" key="3">
    <source>
        <dbReference type="Proteomes" id="UP000075902"/>
    </source>
</evidence>
<feature type="compositionally biased region" description="Low complexity" evidence="1">
    <location>
        <begin position="97"/>
        <end position="109"/>
    </location>
</feature>
<keyword evidence="3" id="KW-1185">Reference proteome</keyword>
<reference evidence="3" key="1">
    <citation type="submission" date="2014-01" db="EMBL/GenBank/DDBJ databases">
        <title>The Genome Sequence of Anopheles melas CM1001059_A (V2).</title>
        <authorList>
            <consortium name="The Broad Institute Genomics Platform"/>
            <person name="Neafsey D.E."/>
            <person name="Besansky N."/>
            <person name="Howell P."/>
            <person name="Walton C."/>
            <person name="Young S.K."/>
            <person name="Zeng Q."/>
            <person name="Gargeya S."/>
            <person name="Fitzgerald M."/>
            <person name="Haas B."/>
            <person name="Abouelleil A."/>
            <person name="Allen A.W."/>
            <person name="Alvarado L."/>
            <person name="Arachchi H.M."/>
            <person name="Berlin A.M."/>
            <person name="Chapman S.B."/>
            <person name="Gainer-Dewar J."/>
            <person name="Goldberg J."/>
            <person name="Griggs A."/>
            <person name="Gujja S."/>
            <person name="Hansen M."/>
            <person name="Howarth C."/>
            <person name="Imamovic A."/>
            <person name="Ireland A."/>
            <person name="Larimer J."/>
            <person name="McCowan C."/>
            <person name="Murphy C."/>
            <person name="Pearson M."/>
            <person name="Poon T.W."/>
            <person name="Priest M."/>
            <person name="Roberts A."/>
            <person name="Saif S."/>
            <person name="Shea T."/>
            <person name="Sisk P."/>
            <person name="Sykes S."/>
            <person name="Wortman J."/>
            <person name="Nusbaum C."/>
            <person name="Birren B."/>
        </authorList>
    </citation>
    <scope>NUCLEOTIDE SEQUENCE [LARGE SCALE GENOMIC DNA]</scope>
    <source>
        <strain evidence="3">CM1001059</strain>
    </source>
</reference>
<evidence type="ECO:0000313" key="2">
    <source>
        <dbReference type="EnsemblMetazoa" id="AMEC016226-PA"/>
    </source>
</evidence>
<sequence length="109" mass="12263">MSTNCTAPFGFSWKRFSMQPPMKMPMQAPGTAIDPVKTLAWLFPRLNCVSRYFGRNTTKPDTIISSMQAPRQVTMYTGFVTRRHMDWGISAGRENSSDTTTTVNSDSMV</sequence>
<feature type="region of interest" description="Disordered" evidence="1">
    <location>
        <begin position="90"/>
        <end position="109"/>
    </location>
</feature>
<dbReference type="VEuPathDB" id="VectorBase:AMEC016226"/>
<name>A0A182U970_9DIPT</name>